<gene>
    <name evidence="2" type="ORF">SI8410_04005177</name>
</gene>
<dbReference type="InterPro" id="IPR013766">
    <property type="entry name" value="Thioredoxin_domain"/>
</dbReference>
<evidence type="ECO:0000313" key="2">
    <source>
        <dbReference type="EMBL" id="CAA7394516.1"/>
    </source>
</evidence>
<feature type="domain" description="Thioredoxin" evidence="1">
    <location>
        <begin position="1"/>
        <end position="118"/>
    </location>
</feature>
<dbReference type="PANTHER" id="PTHR10438">
    <property type="entry name" value="THIOREDOXIN"/>
    <property type="match status" value="1"/>
</dbReference>
<dbReference type="PROSITE" id="PS51352">
    <property type="entry name" value="THIOREDOXIN_2"/>
    <property type="match status" value="1"/>
</dbReference>
<protein>
    <recommendedName>
        <fullName evidence="1">Thioredoxin domain-containing protein</fullName>
    </recommendedName>
</protein>
<dbReference type="PANTHER" id="PTHR10438:SF242">
    <property type="entry name" value="THIOREDOXIN-LIKE PROTEIN CXXS1"/>
    <property type="match status" value="1"/>
</dbReference>
<dbReference type="EMBL" id="LR746267">
    <property type="protein sequence ID" value="CAA7394516.1"/>
    <property type="molecule type" value="Genomic_DNA"/>
</dbReference>
<dbReference type="Pfam" id="PF00085">
    <property type="entry name" value="Thioredoxin"/>
    <property type="match status" value="1"/>
</dbReference>
<name>A0A7I8KB59_SPIIN</name>
<dbReference type="Gene3D" id="3.40.30.10">
    <property type="entry name" value="Glutaredoxin"/>
    <property type="match status" value="1"/>
</dbReference>
<keyword evidence="3" id="KW-1185">Reference proteome</keyword>
<dbReference type="InterPro" id="IPR036249">
    <property type="entry name" value="Thioredoxin-like_sf"/>
</dbReference>
<accession>A0A7I8KB59</accession>
<sequence>METQEQLVRSRVLKVDSEESWDLFTAQAKSQGCPVFVHFTASWCVPSVAMNPSFEALAQSYQDVLFLLVDVDVVKAVAERMGVKAMPTFLLISEGSVVDKIVGANPDEIRKRMDGFIQSFHGHSEVESI</sequence>
<organism evidence="2 3">
    <name type="scientific">Spirodela intermedia</name>
    <name type="common">Intermediate duckweed</name>
    <dbReference type="NCBI Taxonomy" id="51605"/>
    <lineage>
        <taxon>Eukaryota</taxon>
        <taxon>Viridiplantae</taxon>
        <taxon>Streptophyta</taxon>
        <taxon>Embryophyta</taxon>
        <taxon>Tracheophyta</taxon>
        <taxon>Spermatophyta</taxon>
        <taxon>Magnoliopsida</taxon>
        <taxon>Liliopsida</taxon>
        <taxon>Araceae</taxon>
        <taxon>Lemnoideae</taxon>
        <taxon>Spirodela</taxon>
    </lineage>
</organism>
<dbReference type="CDD" id="cd02947">
    <property type="entry name" value="TRX_family"/>
    <property type="match status" value="1"/>
</dbReference>
<dbReference type="AlphaFoldDB" id="A0A7I8KB59"/>
<evidence type="ECO:0000313" key="3">
    <source>
        <dbReference type="Proteomes" id="UP000663760"/>
    </source>
</evidence>
<dbReference type="OrthoDB" id="10263751at2759"/>
<reference evidence="2" key="1">
    <citation type="submission" date="2020-02" db="EMBL/GenBank/DDBJ databases">
        <authorList>
            <person name="Scholz U."/>
            <person name="Mascher M."/>
            <person name="Fiebig A."/>
        </authorList>
    </citation>
    <scope>NUCLEOTIDE SEQUENCE</scope>
</reference>
<dbReference type="SUPFAM" id="SSF52833">
    <property type="entry name" value="Thioredoxin-like"/>
    <property type="match status" value="1"/>
</dbReference>
<proteinExistence type="predicted"/>
<dbReference type="InterPro" id="IPR050620">
    <property type="entry name" value="Thioredoxin_H-type-like"/>
</dbReference>
<dbReference type="Proteomes" id="UP000663760">
    <property type="component" value="Chromosome 4"/>
</dbReference>
<evidence type="ECO:0000259" key="1">
    <source>
        <dbReference type="PROSITE" id="PS51352"/>
    </source>
</evidence>